<dbReference type="KEGG" id="apel:CA267_011890"/>
<evidence type="ECO:0000256" key="1">
    <source>
        <dbReference type="ARBA" id="ARBA00004442"/>
    </source>
</evidence>
<keyword evidence="3" id="KW-0998">Cell outer membrane</keyword>
<evidence type="ECO:0000259" key="7">
    <source>
        <dbReference type="PROSITE" id="PS51123"/>
    </source>
</evidence>
<feature type="chain" id="PRO_5028976744" evidence="6">
    <location>
        <begin position="28"/>
        <end position="244"/>
    </location>
</feature>
<dbReference type="InterPro" id="IPR022511">
    <property type="entry name" value="PdsO"/>
</dbReference>
<dbReference type="PRINTS" id="PR01021">
    <property type="entry name" value="OMPADOMAIN"/>
</dbReference>
<evidence type="ECO:0000313" key="9">
    <source>
        <dbReference type="Proteomes" id="UP000219285"/>
    </source>
</evidence>
<dbReference type="OrthoDB" id="7061829at2"/>
<evidence type="ECO:0000256" key="6">
    <source>
        <dbReference type="SAM" id="SignalP"/>
    </source>
</evidence>
<dbReference type="CDD" id="cd07185">
    <property type="entry name" value="OmpA_C-like"/>
    <property type="match status" value="1"/>
</dbReference>
<keyword evidence="9" id="KW-1185">Reference proteome</keyword>
<feature type="domain" description="OmpA-like" evidence="7">
    <location>
        <begin position="122"/>
        <end position="244"/>
    </location>
</feature>
<keyword evidence="5" id="KW-0812">Transmembrane</keyword>
<dbReference type="Proteomes" id="UP000219285">
    <property type="component" value="Chromosome"/>
</dbReference>
<evidence type="ECO:0000256" key="4">
    <source>
        <dbReference type="PROSITE-ProRule" id="PRU00473"/>
    </source>
</evidence>
<dbReference type="InterPro" id="IPR050330">
    <property type="entry name" value="Bact_OuterMem_StrucFunc"/>
</dbReference>
<keyword evidence="5" id="KW-1133">Transmembrane helix</keyword>
<dbReference type="PROSITE" id="PS51123">
    <property type="entry name" value="OMPA_2"/>
    <property type="match status" value="1"/>
</dbReference>
<dbReference type="NCBIfam" id="TIGR03789">
    <property type="entry name" value="pdsO"/>
    <property type="match status" value="1"/>
</dbReference>
<dbReference type="GO" id="GO:0009279">
    <property type="term" value="C:cell outer membrane"/>
    <property type="evidence" value="ECO:0007669"/>
    <property type="project" value="UniProtKB-SubCell"/>
</dbReference>
<dbReference type="PANTHER" id="PTHR30329:SF21">
    <property type="entry name" value="LIPOPROTEIN YIAD-RELATED"/>
    <property type="match status" value="1"/>
</dbReference>
<dbReference type="InterPro" id="IPR036737">
    <property type="entry name" value="OmpA-like_sf"/>
</dbReference>
<evidence type="ECO:0000256" key="3">
    <source>
        <dbReference type="ARBA" id="ARBA00023237"/>
    </source>
</evidence>
<protein>
    <submittedName>
        <fullName evidence="8">Sortase-associated OmpA-like protein PdsO</fullName>
    </submittedName>
</protein>
<reference evidence="9" key="1">
    <citation type="submission" date="2014-12" db="EMBL/GenBank/DDBJ databases">
        <title>Complete genome sequence of a multi-drug resistant Klebsiella pneumoniae.</title>
        <authorList>
            <person name="Hua X."/>
            <person name="Chen Q."/>
            <person name="Li X."/>
            <person name="Feng Y."/>
            <person name="Ruan Z."/>
            <person name="Yu Y."/>
        </authorList>
    </citation>
    <scope>NUCLEOTIDE SEQUENCE [LARGE SCALE GENOMIC DNA]</scope>
    <source>
        <strain evidence="9">5.12</strain>
    </source>
</reference>
<dbReference type="RefSeq" id="WP_075607174.1">
    <property type="nucleotide sequence ID" value="NZ_CP052766.1"/>
</dbReference>
<evidence type="ECO:0000313" key="8">
    <source>
        <dbReference type="EMBL" id="QJR81428.1"/>
    </source>
</evidence>
<dbReference type="PANTHER" id="PTHR30329">
    <property type="entry name" value="STATOR ELEMENT OF FLAGELLAR MOTOR COMPLEX"/>
    <property type="match status" value="1"/>
</dbReference>
<dbReference type="AlphaFoldDB" id="A0A6M4MEY4"/>
<accession>A0A6M4MEY4</accession>
<evidence type="ECO:0000256" key="5">
    <source>
        <dbReference type="SAM" id="Phobius"/>
    </source>
</evidence>
<dbReference type="Gene3D" id="3.30.1330.60">
    <property type="entry name" value="OmpA-like domain"/>
    <property type="match status" value="1"/>
</dbReference>
<comment type="subcellular location">
    <subcellularLocation>
        <location evidence="1">Cell outer membrane</location>
    </subcellularLocation>
</comment>
<dbReference type="InterPro" id="IPR006664">
    <property type="entry name" value="OMP_bac"/>
</dbReference>
<dbReference type="InterPro" id="IPR006665">
    <property type="entry name" value="OmpA-like"/>
</dbReference>
<sequence>MKATQRSTIIALPAAIVLTLTPSWAFAKNSEQDKAVAIGLGSGAAVGAVIAGPIGAAVGGILGAMMGNDTAQKDQLKGKTLALSANEQALSATQQELFAMRDALQAMEQEAKATNVAFIQDTNREVMAVESNIQFTTGSATIEQTYFDQLDLVAEALKLHKQLQVRLIGHADNRGASQFNQALSMQRALQVQNYLIEKGVNNEQILTVAVGEKESAGDSMEKAFFDRKVVMQIADGEAVLTANR</sequence>
<organism evidence="8 9">
    <name type="scientific">Alteromonas pelagimontana</name>
    <dbReference type="NCBI Taxonomy" id="1858656"/>
    <lineage>
        <taxon>Bacteria</taxon>
        <taxon>Pseudomonadati</taxon>
        <taxon>Pseudomonadota</taxon>
        <taxon>Gammaproteobacteria</taxon>
        <taxon>Alteromonadales</taxon>
        <taxon>Alteromonadaceae</taxon>
        <taxon>Alteromonas/Salinimonas group</taxon>
        <taxon>Alteromonas</taxon>
    </lineage>
</organism>
<keyword evidence="6" id="KW-0732">Signal</keyword>
<evidence type="ECO:0000256" key="2">
    <source>
        <dbReference type="ARBA" id="ARBA00023136"/>
    </source>
</evidence>
<gene>
    <name evidence="8" type="primary">pdsO</name>
    <name evidence="8" type="ORF">CA267_011890</name>
</gene>
<dbReference type="EMBL" id="CP052766">
    <property type="protein sequence ID" value="QJR81428.1"/>
    <property type="molecule type" value="Genomic_DNA"/>
</dbReference>
<name>A0A6M4MEY4_9ALTE</name>
<keyword evidence="2 4" id="KW-0472">Membrane</keyword>
<reference evidence="8 9" key="2">
    <citation type="submission" date="2020-04" db="EMBL/GenBank/DDBJ databases">
        <title>Complete genome sequence of Alteromonas pelagimontana 5.12T.</title>
        <authorList>
            <person name="Sinha R.K."/>
            <person name="Krishnan K.P."/>
            <person name="Kurian J.P."/>
        </authorList>
    </citation>
    <scope>NUCLEOTIDE SEQUENCE [LARGE SCALE GENOMIC DNA]</scope>
    <source>
        <strain evidence="8 9">5.12</strain>
    </source>
</reference>
<feature type="transmembrane region" description="Helical" evidence="5">
    <location>
        <begin position="35"/>
        <end position="63"/>
    </location>
</feature>
<proteinExistence type="predicted"/>
<feature type="signal peptide" evidence="6">
    <location>
        <begin position="1"/>
        <end position="27"/>
    </location>
</feature>
<dbReference type="SUPFAM" id="SSF103088">
    <property type="entry name" value="OmpA-like"/>
    <property type="match status" value="1"/>
</dbReference>
<dbReference type="Pfam" id="PF00691">
    <property type="entry name" value="OmpA"/>
    <property type="match status" value="1"/>
</dbReference>